<dbReference type="Pfam" id="PF18895">
    <property type="entry name" value="T4SS_pilin"/>
    <property type="match status" value="1"/>
</dbReference>
<organism evidence="3 4">
    <name type="scientific">Candidatus Falkowbacteria bacterium CG10_big_fil_rev_8_21_14_0_10_39_11</name>
    <dbReference type="NCBI Taxonomy" id="1974565"/>
    <lineage>
        <taxon>Bacteria</taxon>
        <taxon>Candidatus Falkowiibacteriota</taxon>
    </lineage>
</organism>
<reference evidence="4" key="1">
    <citation type="submission" date="2017-09" db="EMBL/GenBank/DDBJ databases">
        <title>Depth-based differentiation of microbial function through sediment-hosted aquifers and enrichment of novel symbionts in the deep terrestrial subsurface.</title>
        <authorList>
            <person name="Probst A.J."/>
            <person name="Ladd B."/>
            <person name="Jarett J.K."/>
            <person name="Geller-Mcgrath D.E."/>
            <person name="Sieber C.M.K."/>
            <person name="Emerson J.B."/>
            <person name="Anantharaman K."/>
            <person name="Thomas B.C."/>
            <person name="Malmstrom R."/>
            <person name="Stieglmeier M."/>
            <person name="Klingl A."/>
            <person name="Woyke T."/>
            <person name="Ryan C.M."/>
            <person name="Banfield J.F."/>
        </authorList>
    </citation>
    <scope>NUCLEOTIDE SEQUENCE [LARGE SCALE GENOMIC DNA]</scope>
</reference>
<feature type="transmembrane region" description="Helical" evidence="1">
    <location>
        <begin position="88"/>
        <end position="110"/>
    </location>
</feature>
<name>A0A2H0V3U3_9BACT</name>
<feature type="signal peptide" evidence="2">
    <location>
        <begin position="1"/>
        <end position="21"/>
    </location>
</feature>
<protein>
    <recommendedName>
        <fullName evidence="5">TrbC/VIRB2 family protein</fullName>
    </recommendedName>
</protein>
<evidence type="ECO:0000256" key="1">
    <source>
        <dbReference type="SAM" id="Phobius"/>
    </source>
</evidence>
<dbReference type="Proteomes" id="UP000229901">
    <property type="component" value="Unassembled WGS sequence"/>
</dbReference>
<sequence length="116" mass="12088">MKKIIFTTVFLWLMSAGQAMAQLVPAACLKDADLNVCNLSAVENTIITIAEFLLGIAGSIALLMFVYGGVLYILAGANQGVLTKAKNAIKYAVIGLIVILSAGLIMKAVVQALTSG</sequence>
<evidence type="ECO:0000313" key="4">
    <source>
        <dbReference type="Proteomes" id="UP000229901"/>
    </source>
</evidence>
<keyword evidence="1" id="KW-1133">Transmembrane helix</keyword>
<evidence type="ECO:0000313" key="3">
    <source>
        <dbReference type="EMBL" id="PIR93766.1"/>
    </source>
</evidence>
<accession>A0A2H0V3U3</accession>
<keyword evidence="1" id="KW-0472">Membrane</keyword>
<feature type="transmembrane region" description="Helical" evidence="1">
    <location>
        <begin position="45"/>
        <end position="76"/>
    </location>
</feature>
<keyword evidence="2" id="KW-0732">Signal</keyword>
<keyword evidence="1" id="KW-0812">Transmembrane</keyword>
<evidence type="ECO:0000256" key="2">
    <source>
        <dbReference type="SAM" id="SignalP"/>
    </source>
</evidence>
<dbReference type="InterPro" id="IPR043993">
    <property type="entry name" value="T4SS_pilin"/>
</dbReference>
<proteinExistence type="predicted"/>
<feature type="chain" id="PRO_5013950642" description="TrbC/VIRB2 family protein" evidence="2">
    <location>
        <begin position="22"/>
        <end position="116"/>
    </location>
</feature>
<evidence type="ECO:0008006" key="5">
    <source>
        <dbReference type="Google" id="ProtNLM"/>
    </source>
</evidence>
<gene>
    <name evidence="3" type="ORF">COT97_04865</name>
</gene>
<dbReference type="EMBL" id="PFAP01000037">
    <property type="protein sequence ID" value="PIR93766.1"/>
    <property type="molecule type" value="Genomic_DNA"/>
</dbReference>
<dbReference type="AlphaFoldDB" id="A0A2H0V3U3"/>
<comment type="caution">
    <text evidence="3">The sequence shown here is derived from an EMBL/GenBank/DDBJ whole genome shotgun (WGS) entry which is preliminary data.</text>
</comment>